<dbReference type="GO" id="GO:0051539">
    <property type="term" value="F:4 iron, 4 sulfur cluster binding"/>
    <property type="evidence" value="ECO:0007669"/>
    <property type="project" value="UniProtKB-KW"/>
</dbReference>
<dbReference type="PATRIC" id="fig|1555112.3.peg.487"/>
<dbReference type="GO" id="GO:0016491">
    <property type="term" value="F:oxidoreductase activity"/>
    <property type="evidence" value="ECO:0007669"/>
    <property type="project" value="UniProtKB-KW"/>
</dbReference>
<accession>A0A0K2SGV8</accession>
<dbReference type="RefSeq" id="WP_198409656.1">
    <property type="nucleotide sequence ID" value="NZ_AP014924.1"/>
</dbReference>
<evidence type="ECO:0000313" key="6">
    <source>
        <dbReference type="EMBL" id="BAS26325.1"/>
    </source>
</evidence>
<keyword evidence="4" id="KW-0408">Iron</keyword>
<dbReference type="GO" id="GO:0046872">
    <property type="term" value="F:metal ion binding"/>
    <property type="evidence" value="ECO:0007669"/>
    <property type="project" value="UniProtKB-KW"/>
</dbReference>
<dbReference type="AlphaFoldDB" id="A0A0K2SGV8"/>
<keyword evidence="5" id="KW-0411">Iron-sulfur</keyword>
<evidence type="ECO:0000313" key="7">
    <source>
        <dbReference type="Proteomes" id="UP000065807"/>
    </source>
</evidence>
<dbReference type="InterPro" id="IPR039650">
    <property type="entry name" value="HdrA-like"/>
</dbReference>
<keyword evidence="1" id="KW-0004">4Fe-4S</keyword>
<dbReference type="PANTHER" id="PTHR43498:SF1">
    <property type="entry name" value="COB--COM HETERODISULFIDE REDUCTASE IRON-SULFUR SUBUNIT A"/>
    <property type="match status" value="1"/>
</dbReference>
<keyword evidence="3" id="KW-0560">Oxidoreductase</keyword>
<dbReference type="STRING" id="1555112.LIP_0468"/>
<keyword evidence="2" id="KW-0479">Metal-binding</keyword>
<protein>
    <recommendedName>
        <fullName evidence="8">Fumarate reductase</fullName>
    </recommendedName>
</protein>
<evidence type="ECO:0008006" key="8">
    <source>
        <dbReference type="Google" id="ProtNLM"/>
    </source>
</evidence>
<dbReference type="SUPFAM" id="SSF51905">
    <property type="entry name" value="FAD/NAD(P)-binding domain"/>
    <property type="match status" value="1"/>
</dbReference>
<gene>
    <name evidence="6" type="ORF">LIP_0468</name>
</gene>
<reference evidence="7" key="2">
    <citation type="journal article" date="2016" name="Int. J. Syst. Evol. Microbiol.">
        <title>Complete genome sequence and cell structure of Limnochorda pilosa, a Gram-negative spore-former within the phylum Firmicutes.</title>
        <authorList>
            <person name="Watanabe M."/>
            <person name="Kojima H."/>
            <person name="Fukui M."/>
        </authorList>
    </citation>
    <scope>NUCLEOTIDE SEQUENCE [LARGE SCALE GENOMIC DNA]</scope>
    <source>
        <strain evidence="7">HC45</strain>
    </source>
</reference>
<dbReference type="Pfam" id="PF12831">
    <property type="entry name" value="FAD_oxidored"/>
    <property type="match status" value="1"/>
</dbReference>
<organism evidence="6 7">
    <name type="scientific">Limnochorda pilosa</name>
    <dbReference type="NCBI Taxonomy" id="1555112"/>
    <lineage>
        <taxon>Bacteria</taxon>
        <taxon>Bacillati</taxon>
        <taxon>Bacillota</taxon>
        <taxon>Limnochordia</taxon>
        <taxon>Limnochordales</taxon>
        <taxon>Limnochordaceae</taxon>
        <taxon>Limnochorda</taxon>
    </lineage>
</organism>
<evidence type="ECO:0000256" key="2">
    <source>
        <dbReference type="ARBA" id="ARBA00022723"/>
    </source>
</evidence>
<proteinExistence type="predicted"/>
<dbReference type="Gene3D" id="2.60.120.260">
    <property type="entry name" value="Galactose-binding domain-like"/>
    <property type="match status" value="1"/>
</dbReference>
<dbReference type="PANTHER" id="PTHR43498">
    <property type="entry name" value="FERREDOXIN:COB-COM HETERODISULFIDE REDUCTASE SUBUNIT A"/>
    <property type="match status" value="1"/>
</dbReference>
<dbReference type="KEGG" id="lpil:LIP_0468"/>
<evidence type="ECO:0000256" key="3">
    <source>
        <dbReference type="ARBA" id="ARBA00023002"/>
    </source>
</evidence>
<dbReference type="EMBL" id="AP014924">
    <property type="protein sequence ID" value="BAS26325.1"/>
    <property type="molecule type" value="Genomic_DNA"/>
</dbReference>
<sequence>MISNQAARTHRQSGLQADLLVAGGGLAGVSAAISAARNGLSVVLVQDRSVLGGNSSSEVRMHTCGADMLRDGLDNRESGIIEELRLEEAVRNPQRSPSMWDLILYEAIRREPELTLLLNTYVDGVEMEASGRIRAALATRPSTEERFRIEAPLFVDATGDGRLGVEAGAEYRVGREARHEFGESLAPEAADTKVLGSTLLLMARRHDRPMPFVPPPWIRRFHEEDLPHRPHVDYEYGYWWLEWGGELDTIRDNERIRDELLAIALGIWDHVKNSGLHPDSAPWALEWVGMVPGKRESRRFLGDHVLTQQDVQEAVLFPDRVAYGGWPIDLHPPEGVFSPDPPCVQHGLRQLYSIPLGSLYSRNVPNLFMAGRNISATHVAFASTRVMATCSVIGQAVGAAAARCLEEGLSPRELRNDPAALGRLQQTLLLQDAYLIGVRNEDPLDLARRASVRASSEASDAPAARVLDGVTRRTAEGSHYWQGRPEEEIDEAAARWLQTPRGSSPPERLARPRRLREPQWLELRWAEPVPLREVHLTFDTGLHRRLALSQSDSETALMIRGPQPETVADYVLKGTTADGRVVELARTEENYQRKRVHDLSAAAGTQRFTALRVEVLGTQGFPAARIFEVRVY</sequence>
<evidence type="ECO:0000256" key="4">
    <source>
        <dbReference type="ARBA" id="ARBA00023004"/>
    </source>
</evidence>
<reference evidence="7" key="1">
    <citation type="submission" date="2015-07" db="EMBL/GenBank/DDBJ databases">
        <title>Complete genome sequence and phylogenetic analysis of Limnochorda pilosa.</title>
        <authorList>
            <person name="Watanabe M."/>
            <person name="Kojima H."/>
            <person name="Fukui M."/>
        </authorList>
    </citation>
    <scope>NUCLEOTIDE SEQUENCE [LARGE SCALE GENOMIC DNA]</scope>
    <source>
        <strain evidence="7">HC45</strain>
    </source>
</reference>
<dbReference type="Proteomes" id="UP000065807">
    <property type="component" value="Chromosome"/>
</dbReference>
<dbReference type="InterPro" id="IPR036188">
    <property type="entry name" value="FAD/NAD-bd_sf"/>
</dbReference>
<keyword evidence="7" id="KW-1185">Reference proteome</keyword>
<evidence type="ECO:0000256" key="1">
    <source>
        <dbReference type="ARBA" id="ARBA00022485"/>
    </source>
</evidence>
<evidence type="ECO:0000256" key="5">
    <source>
        <dbReference type="ARBA" id="ARBA00023014"/>
    </source>
</evidence>
<name>A0A0K2SGV8_LIMPI</name>
<dbReference type="Gene3D" id="3.50.50.60">
    <property type="entry name" value="FAD/NAD(P)-binding domain"/>
    <property type="match status" value="1"/>
</dbReference>